<accession>A0A9X6VZX2</accession>
<dbReference type="EMBL" id="NTSO01000005">
    <property type="protein sequence ID" value="PFF49961.1"/>
    <property type="molecule type" value="Genomic_DNA"/>
</dbReference>
<feature type="compositionally biased region" description="Basic and acidic residues" evidence="1">
    <location>
        <begin position="465"/>
        <end position="485"/>
    </location>
</feature>
<evidence type="ECO:0000256" key="1">
    <source>
        <dbReference type="SAM" id="MobiDB-lite"/>
    </source>
</evidence>
<proteinExistence type="predicted"/>
<organism evidence="2 3">
    <name type="scientific">Bacillus cereus</name>
    <dbReference type="NCBI Taxonomy" id="1396"/>
    <lineage>
        <taxon>Bacteria</taxon>
        <taxon>Bacillati</taxon>
        <taxon>Bacillota</taxon>
        <taxon>Bacilli</taxon>
        <taxon>Bacillales</taxon>
        <taxon>Bacillaceae</taxon>
        <taxon>Bacillus</taxon>
        <taxon>Bacillus cereus group</taxon>
    </lineage>
</organism>
<dbReference type="AlphaFoldDB" id="A0A9X6VZX2"/>
<comment type="caution">
    <text evidence="2">The sequence shown here is derived from an EMBL/GenBank/DDBJ whole genome shotgun (WGS) entry which is preliminary data.</text>
</comment>
<feature type="compositionally biased region" description="Basic and acidic residues" evidence="1">
    <location>
        <begin position="433"/>
        <end position="457"/>
    </location>
</feature>
<gene>
    <name evidence="2" type="ORF">CN357_10780</name>
</gene>
<name>A0A9X6VZX2_BACCE</name>
<dbReference type="Proteomes" id="UP000220210">
    <property type="component" value="Unassembled WGS sequence"/>
</dbReference>
<feature type="region of interest" description="Disordered" evidence="1">
    <location>
        <begin position="431"/>
        <end position="521"/>
    </location>
</feature>
<reference evidence="2 3" key="1">
    <citation type="submission" date="2017-09" db="EMBL/GenBank/DDBJ databases">
        <title>Large-scale bioinformatics analysis of Bacillus genomes uncovers conserved roles of natural products in bacterial physiology.</title>
        <authorList>
            <consortium name="Agbiome Team Llc"/>
            <person name="Bleich R.M."/>
            <person name="Kirk G.J."/>
            <person name="Santa Maria K.C."/>
            <person name="Allen S.E."/>
            <person name="Farag S."/>
            <person name="Shank E.A."/>
            <person name="Bowers A."/>
        </authorList>
    </citation>
    <scope>NUCLEOTIDE SEQUENCE [LARGE SCALE GENOMIC DNA]</scope>
    <source>
        <strain evidence="2 3">AFS020204</strain>
    </source>
</reference>
<protein>
    <submittedName>
        <fullName evidence="2">Uncharacterized protein</fullName>
    </submittedName>
</protein>
<feature type="compositionally biased region" description="Basic and acidic residues" evidence="1">
    <location>
        <begin position="493"/>
        <end position="518"/>
    </location>
</feature>
<evidence type="ECO:0000313" key="3">
    <source>
        <dbReference type="Proteomes" id="UP000220210"/>
    </source>
</evidence>
<evidence type="ECO:0000313" key="2">
    <source>
        <dbReference type="EMBL" id="PFF49961.1"/>
    </source>
</evidence>
<sequence length="627" mass="68774">MALTPVPNLSVPQNKGFKGTDSLPIIHSIRWRHLPSRYIFKDVDDVITYHSHGPLTIDINKHGVSYLDVYFLKDTDIVEVTAYIRFLREKDQLLIEEPYKIGEAGTVIALEDDEVNHELRRVKGIAFTQKDLGDGTPMYDFMNMSKEGIYEVWIKVITGLGKEMHLRVPFQWDNLVPSIPPEKDGHDSDNAGKDNKKSEYNDEYYVTIVEGDSAFTKRPSTHFRMAGIGMLKDAGCFKRIETPVLEPISRPSKIQIVNDIPISSCGLNLITSRFNKVVGEVVTFSLVHTNKSGILRIDTNYDKNGLKCLGNGTFKVINKGVYKVTFIVTYNDGQECITEGTIIGEFICELNITGPSLKSHVGDSIVLHLDHGQNSSASNIGVLVQTPPKVMQTGNYTFTSSSPGVYSIKFIVDYGFGVCEKIVNIEFISKNIPPEKPEGGGGKPEGEGGKPEGEGGKPEGGGGKPEGEGGKPEGEGGKPEGEGGKPEGGGGKPEGEDGKPEGEDGKPEGEGEKPDKNVLKCGQTAQGGMGYGEYIHAVSEEGICYVEYDFFSAPDRMRVFVNNELIYDTSRKMDKEGSPFGFYYKPDDGELRVVMNDGQDKGSRWSYTLYCGSSVPSDVKLKAKIIN</sequence>
<dbReference type="RefSeq" id="WP_097796920.1">
    <property type="nucleotide sequence ID" value="NZ_JAKSDU010000001.1"/>
</dbReference>